<feature type="domain" description="Alpha-2-macroglobulin bait region" evidence="3">
    <location>
        <begin position="926"/>
        <end position="1065"/>
    </location>
</feature>
<keyword evidence="6" id="KW-1185">Reference proteome</keyword>
<keyword evidence="2" id="KW-0732">Signal</keyword>
<evidence type="ECO:0000256" key="1">
    <source>
        <dbReference type="ARBA" id="ARBA00010556"/>
    </source>
</evidence>
<accession>A0ABX7XBC2</accession>
<comment type="similarity">
    <text evidence="1">Belongs to the protease inhibitor I39 (alpha-2-macroglobulin) family. Bacterial alpha-2-macroglobulin subfamily.</text>
</comment>
<dbReference type="SMART" id="SM01359">
    <property type="entry name" value="A2M_N_2"/>
    <property type="match status" value="1"/>
</dbReference>
<dbReference type="InterPro" id="IPR001599">
    <property type="entry name" value="Macroglobln_a2"/>
</dbReference>
<dbReference type="Proteomes" id="UP000672011">
    <property type="component" value="Chromosome"/>
</dbReference>
<dbReference type="Gene3D" id="2.60.40.1930">
    <property type="match status" value="1"/>
</dbReference>
<sequence>MRSYYIFLTLLFPFFAMAQNQQLDKLWKEVDQSMNNGQFKSLEPNVLKIKSLAQSQKDDANYIKALFYEAKIKIATMENTDDVNFVIETFAKEINGKSKIRDAVVQMYLAKLYFLYFQENEYKINSRTSLENASSEDIRFWDFNAFEKRIEELYQKAIQPKKELIQENLSNWAPLIDDNNSFEKGRDLTPTLYDVIVHEYISYLDHGFNFSISDENDKKANQYNQELAEFNIQKGEFNAFLYNQHEQLVRLESSITQEEFNKEINQLASIYEKDAWYSAVIYSAIVERLMHEDELKKGSYNKIFEIEQKLKKLYPNSDQTKYVLAQADKIRAKEFRINSEQYLLPNENIPVNIFHKNVDQLYVRVYKYKTSFYEKDAIHLESYHSSTLKNVEKYLKGLTPVDEYTIDIKSFDDYQTHSSVYKLNPLASGNYIVLISTDKLFDVNKKDETKFMLLSASNYMINSIQNKFYVLDRKSGKPIKNQEIEYVNLNNSSNQPNKIITDDLGRVKIDGYNQYHNLKVKVKGDDLIYNFYLYNSNNIKGDQAVNTAKILTDRAIYRPSQTIYYKSILYKTINKESEVIPNTPITIILNDVNGKEVAKTTGQTNEFGSFNGSFQIPASGLTGNFQIYVYSSDQSIRGNQWVRVEEYKRPKFEVKVDDQKGIYKIDDLIEVTGKAEAFSGASIDQAVVKYNITRQELFTYWPWYRSIPYGRSYKEVMAFGEIKTDAEGKFNFNFIAKPKEQRKDVDRLYNYTIEVSVTDINGETQSTTSNVKVGDKRLVLSFDLNERITIKDVESFNISIKNVNDVKQEGKGKVEVYRLKSPDRVLKSNSWETSYNYYTEKQFNQLFPTYSYASNDIPKNWELGEKIAEHSYDTSISSKVSFNNLKNLEEGYYVIKGFVMDGNDKVENEQIVFIANPKKPNKYTLITASTDKSSYKVGEEVKITFQSPIKDVFVFYSINENNQSIREGVLDLKHAKTVKFNVSKEHLGGTALSYFVVNNNDFKTDKVDVAVPMESKDLKITTSVIRDKLTPGSLEKWQIKITGDQKDKFSSEVLAAMYDASLDQFVKHSLNFNPNIYRTNYVSNYFSQMNTGINSTFSNSINSIWDNEIGGLYHAHGLNFKVFNFGFNRNYISYNRENVYHDAVLTAGVAMNKAEVYPEAKSLRQKDYAEAKKEDITLNEVSVVDEPKLDQVQARKVLNETAFFYPNLMTDKDGNVIIEFTAPESLTEWKFMTLAHTKDLKIGYLEQRVKTQKELMVVPNAPRFLREGDQVAISTKINNLSDKVLNGSAKLMLFDPFTNEPIDSKFKLNQPTQNFNVAKGNSDQVTWILDVPKNIQAVVYRVVAVAGDFSDGEESALPILTNRMLVTETMPIYIKENQNKTFNFKNLEQNKSETLDHFKLTFEMTVNPIWNAIFALPYLREYPYECAEQVFSRLYGNMVSEKIINSNPKIKAVFDQWNAKGDLKSKLQVNEELKNIILEETPWVRSAENEETQMKQIATLFQMNQMQNEMKSAFEKLSAKQQANGAFAWFEGGNPNEYITTHIVAGFGNLKKMNVNFNSMGIQPINLVGNAIQYMDQENLKRYNEFKKDLKSFKNIIYSDGIHYLYARSFFLDQFPMDKNLEEMKNVMLKNLNEKKLDLSLQQKAIAALVLKRFGMESAAKQVLISTRETAVLSDEMGMYWKNNQPGWFWYNAPVETQAMLIEAYDEVLNDVKSVEEMKVWLIKNKQTNQWNSTKATTKAVYALMNTGKSWIDAEKGINVKIGNENFDIEKNSQAGSGYVKTIWNSDEIKPELGKVEVSKTSPGVAYGAMYWQYFEDLDQIKSAETGIKFNKKLYVKSNSANGPVLREITSQTPIKIGDVVTVRLEISIDRNMEFVHIKDMRASGFEPVNVLSGYKWKGEFGYYESTRDASTNFFADFMRKGTYVFEYDLKANNAGNFSNGITSMQNMYAPELSAQSEGIRVEIKN</sequence>
<dbReference type="Pfam" id="PF07703">
    <property type="entry name" value="A2M_BRD"/>
    <property type="match status" value="1"/>
</dbReference>
<reference evidence="6" key="2">
    <citation type="submission" date="2021-04" db="EMBL/GenBank/DDBJ databases">
        <title>Taxonomy of Flavobacteriaceae bacterium ZY171143.</title>
        <authorList>
            <person name="Li F."/>
        </authorList>
    </citation>
    <scope>NUCLEOTIDE SEQUENCE [LARGE SCALE GENOMIC DNA]</scope>
    <source>
        <strain evidence="6">ZY171143</strain>
    </source>
</reference>
<feature type="domain" description="Alpha-2-macroglobulin" evidence="4">
    <location>
        <begin position="1201"/>
        <end position="1291"/>
    </location>
</feature>
<reference evidence="5 6" key="1">
    <citation type="journal article" date="2021" name="Int. J. Syst. Evol. Microbiol.">
        <title>Faecalibacter bovis sp. nov., isolated from cow faeces.</title>
        <authorList>
            <person name="Li F."/>
            <person name="Zhao W."/>
            <person name="Hong Q."/>
            <person name="Shao Q."/>
            <person name="Song J."/>
            <person name="Yang S."/>
        </authorList>
    </citation>
    <scope>NUCLEOTIDE SEQUENCE [LARGE SCALE GENOMIC DNA]</scope>
    <source>
        <strain evidence="5 6">ZY171143</strain>
    </source>
</reference>
<name>A0ABX7XBC2_9FLAO</name>
<dbReference type="RefSeq" id="WP_230475836.1">
    <property type="nucleotide sequence ID" value="NZ_CP072842.1"/>
</dbReference>
<evidence type="ECO:0000313" key="6">
    <source>
        <dbReference type="Proteomes" id="UP000672011"/>
    </source>
</evidence>
<dbReference type="InterPro" id="IPR008930">
    <property type="entry name" value="Terpenoid_cyclase/PrenylTrfase"/>
</dbReference>
<dbReference type="Gene3D" id="1.50.10.20">
    <property type="match status" value="1"/>
</dbReference>
<dbReference type="Pfam" id="PF17973">
    <property type="entry name" value="bMG10"/>
    <property type="match status" value="1"/>
</dbReference>
<dbReference type="Pfam" id="PF01835">
    <property type="entry name" value="MG2"/>
    <property type="match status" value="1"/>
</dbReference>
<evidence type="ECO:0000313" key="5">
    <source>
        <dbReference type="EMBL" id="QTV05208.1"/>
    </source>
</evidence>
<evidence type="ECO:0000259" key="4">
    <source>
        <dbReference type="SMART" id="SM01360"/>
    </source>
</evidence>
<evidence type="ECO:0000259" key="3">
    <source>
        <dbReference type="SMART" id="SM01359"/>
    </source>
</evidence>
<dbReference type="SUPFAM" id="SSF48239">
    <property type="entry name" value="Terpenoid cyclases/Protein prenyltransferases"/>
    <property type="match status" value="1"/>
</dbReference>
<dbReference type="InterPro" id="IPR041246">
    <property type="entry name" value="Bact_MG10"/>
</dbReference>
<dbReference type="InterPro" id="IPR051802">
    <property type="entry name" value="YfhM-like"/>
</dbReference>
<feature type="chain" id="PRO_5045816178" description="Alpha-2-macroglobulin domain-containing protein" evidence="2">
    <location>
        <begin position="19"/>
        <end position="1966"/>
    </location>
</feature>
<dbReference type="Pfam" id="PF00207">
    <property type="entry name" value="A2M"/>
    <property type="match status" value="1"/>
</dbReference>
<dbReference type="PANTHER" id="PTHR40094:SF1">
    <property type="entry name" value="UBIQUITIN DOMAIN-CONTAINING PROTEIN"/>
    <property type="match status" value="1"/>
</dbReference>
<dbReference type="PANTHER" id="PTHR40094">
    <property type="entry name" value="ALPHA-2-MACROGLOBULIN HOMOLOG"/>
    <property type="match status" value="1"/>
</dbReference>
<dbReference type="InterPro" id="IPR002890">
    <property type="entry name" value="MG2"/>
</dbReference>
<dbReference type="EMBL" id="CP072842">
    <property type="protein sequence ID" value="QTV05208.1"/>
    <property type="molecule type" value="Genomic_DNA"/>
</dbReference>
<evidence type="ECO:0008006" key="7">
    <source>
        <dbReference type="Google" id="ProtNLM"/>
    </source>
</evidence>
<dbReference type="SMART" id="SM01360">
    <property type="entry name" value="A2M"/>
    <property type="match status" value="1"/>
</dbReference>
<protein>
    <recommendedName>
        <fullName evidence="7">Alpha-2-macroglobulin domain-containing protein</fullName>
    </recommendedName>
</protein>
<dbReference type="InterPro" id="IPR011625">
    <property type="entry name" value="A2M_N_BRD"/>
</dbReference>
<feature type="signal peptide" evidence="2">
    <location>
        <begin position="1"/>
        <end position="18"/>
    </location>
</feature>
<proteinExistence type="inferred from homology"/>
<organism evidence="5 6">
    <name type="scientific">Faecalibacter bovis</name>
    <dbReference type="NCBI Taxonomy" id="2898187"/>
    <lineage>
        <taxon>Bacteria</taxon>
        <taxon>Pseudomonadati</taxon>
        <taxon>Bacteroidota</taxon>
        <taxon>Flavobacteriia</taxon>
        <taxon>Flavobacteriales</taxon>
        <taxon>Weeksellaceae</taxon>
        <taxon>Faecalibacter</taxon>
    </lineage>
</organism>
<evidence type="ECO:0000256" key="2">
    <source>
        <dbReference type="SAM" id="SignalP"/>
    </source>
</evidence>
<gene>
    <name evidence="5" type="ORF">J9309_10525</name>
</gene>